<dbReference type="RefSeq" id="WP_188373554.1">
    <property type="nucleotide sequence ID" value="NZ_BMDQ01000001.1"/>
</dbReference>
<evidence type="ECO:0008006" key="3">
    <source>
        <dbReference type="Google" id="ProtNLM"/>
    </source>
</evidence>
<sequence>MKKIAFLQNSTSNKVLLLMGFIFLATILCNPLQAQNKSITVKGIVNSEIGPLDGVSIYLKNSKTGTVSKADGSFTFPSQLKAGDVLIFSYLGYDKQSVVITETSSYLDIFMKEAPIDVLSAVNTNKRYKSKRSKKN</sequence>
<protein>
    <recommendedName>
        <fullName evidence="3">CarboxypepD_reg-like domain-containing protein</fullName>
    </recommendedName>
</protein>
<accession>A0ABQ2BYL2</accession>
<keyword evidence="2" id="KW-1185">Reference proteome</keyword>
<proteinExistence type="predicted"/>
<dbReference type="Proteomes" id="UP000624701">
    <property type="component" value="Unassembled WGS sequence"/>
</dbReference>
<comment type="caution">
    <text evidence="1">The sequence shown here is derived from an EMBL/GenBank/DDBJ whole genome shotgun (WGS) entry which is preliminary data.</text>
</comment>
<reference evidence="2" key="1">
    <citation type="journal article" date="2019" name="Int. J. Syst. Evol. Microbiol.">
        <title>The Global Catalogue of Microorganisms (GCM) 10K type strain sequencing project: providing services to taxonomists for standard genome sequencing and annotation.</title>
        <authorList>
            <consortium name="The Broad Institute Genomics Platform"/>
            <consortium name="The Broad Institute Genome Sequencing Center for Infectious Disease"/>
            <person name="Wu L."/>
            <person name="Ma J."/>
        </authorList>
    </citation>
    <scope>NUCLEOTIDE SEQUENCE [LARGE SCALE GENOMIC DNA]</scope>
    <source>
        <strain evidence="2">CCM 8681</strain>
    </source>
</reference>
<gene>
    <name evidence="1" type="ORF">GCM10011444_09610</name>
</gene>
<dbReference type="InterPro" id="IPR008969">
    <property type="entry name" value="CarboxyPept-like_regulatory"/>
</dbReference>
<evidence type="ECO:0000313" key="1">
    <source>
        <dbReference type="EMBL" id="GGI56652.1"/>
    </source>
</evidence>
<name>A0ABQ2BYL2_9FLAO</name>
<dbReference type="SUPFAM" id="SSF49464">
    <property type="entry name" value="Carboxypeptidase regulatory domain-like"/>
    <property type="match status" value="1"/>
</dbReference>
<dbReference type="EMBL" id="BMDQ01000001">
    <property type="protein sequence ID" value="GGI56652.1"/>
    <property type="molecule type" value="Genomic_DNA"/>
</dbReference>
<dbReference type="Pfam" id="PF13715">
    <property type="entry name" value="CarbopepD_reg_2"/>
    <property type="match status" value="1"/>
</dbReference>
<evidence type="ECO:0000313" key="2">
    <source>
        <dbReference type="Proteomes" id="UP000624701"/>
    </source>
</evidence>
<organism evidence="1 2">
    <name type="scientific">Winogradskyella haliclonae</name>
    <dbReference type="NCBI Taxonomy" id="2048558"/>
    <lineage>
        <taxon>Bacteria</taxon>
        <taxon>Pseudomonadati</taxon>
        <taxon>Bacteroidota</taxon>
        <taxon>Flavobacteriia</taxon>
        <taxon>Flavobacteriales</taxon>
        <taxon>Flavobacteriaceae</taxon>
        <taxon>Winogradskyella</taxon>
    </lineage>
</organism>